<reference evidence="1 2" key="1">
    <citation type="submission" date="2016-01" db="EMBL/GenBank/DDBJ databases">
        <title>Draft Genome Sequences of Seven Thermophilic Sporeformers Isolated from Foods.</title>
        <authorList>
            <person name="Berendsen E.M."/>
            <person name="Wells-Bennik M.H."/>
            <person name="Krawcyk A.O."/>
            <person name="De Jong A."/>
            <person name="Holsappel S."/>
            <person name="Eijlander R.T."/>
            <person name="Kuipers O.P."/>
        </authorList>
    </citation>
    <scope>NUCLEOTIDE SEQUENCE [LARGE SCALE GENOMIC DNA]</scope>
    <source>
        <strain evidence="1 2">B4109</strain>
    </source>
</reference>
<dbReference type="Proteomes" id="UP000075424">
    <property type="component" value="Unassembled WGS sequence"/>
</dbReference>
<dbReference type="AlphaFoldDB" id="A0A150M8N5"/>
<accession>A0A150M8N5</accession>
<evidence type="ECO:0000313" key="1">
    <source>
        <dbReference type="EMBL" id="KYD20776.1"/>
    </source>
</evidence>
<evidence type="ECO:0000313" key="2">
    <source>
        <dbReference type="Proteomes" id="UP000075424"/>
    </source>
</evidence>
<proteinExistence type="predicted"/>
<gene>
    <name evidence="1" type="ORF">B4109_0788</name>
</gene>
<dbReference type="EMBL" id="LQYV01000144">
    <property type="protein sequence ID" value="KYD20776.1"/>
    <property type="molecule type" value="Genomic_DNA"/>
</dbReference>
<dbReference type="Gene3D" id="3.40.50.1000">
    <property type="entry name" value="HAD superfamily/HAD-like"/>
    <property type="match status" value="1"/>
</dbReference>
<protein>
    <submittedName>
        <fullName evidence="1">Uncharacterized protein</fullName>
    </submittedName>
</protein>
<dbReference type="InterPro" id="IPR023214">
    <property type="entry name" value="HAD_sf"/>
</dbReference>
<sequence length="38" mass="4454">MLARDFLLEKCQELDLPHAPFATFFDVMDALQRMEVIV</sequence>
<organism evidence="1 2">
    <name type="scientific">Geobacillus stearothermophilus</name>
    <name type="common">Bacillus stearothermophilus</name>
    <dbReference type="NCBI Taxonomy" id="1422"/>
    <lineage>
        <taxon>Bacteria</taxon>
        <taxon>Bacillati</taxon>
        <taxon>Bacillota</taxon>
        <taxon>Bacilli</taxon>
        <taxon>Bacillales</taxon>
        <taxon>Anoxybacillaceae</taxon>
        <taxon>Geobacillus</taxon>
    </lineage>
</organism>
<name>A0A150M8N5_GEOSE</name>
<comment type="caution">
    <text evidence="1">The sequence shown here is derived from an EMBL/GenBank/DDBJ whole genome shotgun (WGS) entry which is preliminary data.</text>
</comment>